<evidence type="ECO:0000313" key="1">
    <source>
        <dbReference type="EMBL" id="QJA52221.1"/>
    </source>
</evidence>
<protein>
    <submittedName>
        <fullName evidence="1">Uncharacterized protein</fullName>
    </submittedName>
</protein>
<sequence>MAKPEKREFNVTVLNRREITIWPKVGQEVKQLLVTYVAAGLPPHTLTFDKLKYSKELEKKTIRLNIEARLKEKPESFTV</sequence>
<gene>
    <name evidence="1" type="ORF">TM448A02535_0001</name>
</gene>
<organism evidence="1">
    <name type="scientific">viral metagenome</name>
    <dbReference type="NCBI Taxonomy" id="1070528"/>
    <lineage>
        <taxon>unclassified sequences</taxon>
        <taxon>metagenomes</taxon>
        <taxon>organismal metagenomes</taxon>
    </lineage>
</organism>
<accession>A0A6H1ZXS7</accession>
<dbReference type="EMBL" id="MT144323">
    <property type="protein sequence ID" value="QJA52221.1"/>
    <property type="molecule type" value="Genomic_DNA"/>
</dbReference>
<reference evidence="1" key="1">
    <citation type="submission" date="2020-03" db="EMBL/GenBank/DDBJ databases">
        <title>The deep terrestrial virosphere.</title>
        <authorList>
            <person name="Holmfeldt K."/>
            <person name="Nilsson E."/>
            <person name="Simone D."/>
            <person name="Lopez-Fernandez M."/>
            <person name="Wu X."/>
            <person name="de Brujin I."/>
            <person name="Lundin D."/>
            <person name="Andersson A."/>
            <person name="Bertilsson S."/>
            <person name="Dopson M."/>
        </authorList>
    </citation>
    <scope>NUCLEOTIDE SEQUENCE</scope>
    <source>
        <strain evidence="1">TM448A02535</strain>
    </source>
</reference>
<proteinExistence type="predicted"/>
<dbReference type="AlphaFoldDB" id="A0A6H1ZXS7"/>
<name>A0A6H1ZXS7_9ZZZZ</name>